<name>A0A2S5GHE1_9BACL</name>
<dbReference type="InterPro" id="IPR012999">
    <property type="entry name" value="Pyr_OxRdtase_I_AS"/>
</dbReference>
<dbReference type="GO" id="GO:0050660">
    <property type="term" value="F:flavin adenine dinucleotide binding"/>
    <property type="evidence" value="ECO:0007669"/>
    <property type="project" value="TreeGrafter"/>
</dbReference>
<keyword evidence="2 11" id="KW-0285">Flavoprotein</keyword>
<comment type="similarity">
    <text evidence="1 11">Belongs to the class-I pyridine nucleotide-disulfide oxidoreductase family.</text>
</comment>
<keyword evidence="6" id="KW-1015">Disulfide bond</keyword>
<dbReference type="InterPro" id="IPR023753">
    <property type="entry name" value="FAD/NAD-binding_dom"/>
</dbReference>
<dbReference type="AlphaFoldDB" id="A0A2S5GHE1"/>
<dbReference type="InterPro" id="IPR001100">
    <property type="entry name" value="Pyr_nuc-diS_OxRdtase"/>
</dbReference>
<dbReference type="PRINTS" id="PR00411">
    <property type="entry name" value="PNDRDTASEI"/>
</dbReference>
<dbReference type="Pfam" id="PF02852">
    <property type="entry name" value="Pyr_redox_dim"/>
    <property type="match status" value="1"/>
</dbReference>
<gene>
    <name evidence="15" type="ORF">C4B60_02520</name>
</gene>
<feature type="active site" description="Proton acceptor" evidence="8">
    <location>
        <position position="442"/>
    </location>
</feature>
<keyword evidence="5 9" id="KW-0520">NAD</keyword>
<evidence type="ECO:0000256" key="8">
    <source>
        <dbReference type="PIRSR" id="PIRSR000350-2"/>
    </source>
</evidence>
<dbReference type="PANTHER" id="PTHR22912:SF151">
    <property type="entry name" value="DIHYDROLIPOYL DEHYDROGENASE, MITOCHONDRIAL"/>
    <property type="match status" value="1"/>
</dbReference>
<evidence type="ECO:0000256" key="10">
    <source>
        <dbReference type="PIRSR" id="PIRSR000350-4"/>
    </source>
</evidence>
<evidence type="ECO:0000256" key="2">
    <source>
        <dbReference type="ARBA" id="ARBA00022630"/>
    </source>
</evidence>
<dbReference type="OrthoDB" id="9800167at2"/>
<evidence type="ECO:0000313" key="16">
    <source>
        <dbReference type="Proteomes" id="UP000239047"/>
    </source>
</evidence>
<evidence type="ECO:0000256" key="9">
    <source>
        <dbReference type="PIRSR" id="PIRSR000350-3"/>
    </source>
</evidence>
<feature type="region of interest" description="Disordered" evidence="12">
    <location>
        <begin position="466"/>
        <end position="487"/>
    </location>
</feature>
<dbReference type="InterPro" id="IPR004099">
    <property type="entry name" value="Pyr_nucl-diS_OxRdtase_dimer"/>
</dbReference>
<dbReference type="EMBL" id="PREZ01000001">
    <property type="protein sequence ID" value="PPA72273.1"/>
    <property type="molecule type" value="Genomic_DNA"/>
</dbReference>
<dbReference type="PROSITE" id="PS00076">
    <property type="entry name" value="PYRIDINE_REDOX_1"/>
    <property type="match status" value="1"/>
</dbReference>
<dbReference type="InterPro" id="IPR050151">
    <property type="entry name" value="Class-I_Pyr_Nuc-Dis_Oxidored"/>
</dbReference>
<evidence type="ECO:0000256" key="4">
    <source>
        <dbReference type="ARBA" id="ARBA00023002"/>
    </source>
</evidence>
<comment type="caution">
    <text evidence="15">The sequence shown here is derived from an EMBL/GenBank/DDBJ whole genome shotgun (WGS) entry which is preliminary data.</text>
</comment>
<keyword evidence="16" id="KW-1185">Reference proteome</keyword>
<dbReference type="RefSeq" id="WP_104056412.1">
    <property type="nucleotide sequence ID" value="NZ_PREZ01000001.1"/>
</dbReference>
<dbReference type="GO" id="GO:0004148">
    <property type="term" value="F:dihydrolipoyl dehydrogenase (NADH) activity"/>
    <property type="evidence" value="ECO:0007669"/>
    <property type="project" value="TreeGrafter"/>
</dbReference>
<keyword evidence="3 9" id="KW-0274">FAD</keyword>
<dbReference type="Pfam" id="PF07992">
    <property type="entry name" value="Pyr_redox_2"/>
    <property type="match status" value="1"/>
</dbReference>
<dbReference type="InterPro" id="IPR016156">
    <property type="entry name" value="FAD/NAD-linked_Rdtase_dimer_sf"/>
</dbReference>
<dbReference type="SUPFAM" id="SSF55424">
    <property type="entry name" value="FAD/NAD-linked reductases, dimerisation (C-terminal) domain"/>
    <property type="match status" value="1"/>
</dbReference>
<evidence type="ECO:0000256" key="5">
    <source>
        <dbReference type="ARBA" id="ARBA00023027"/>
    </source>
</evidence>
<dbReference type="Gene3D" id="3.30.390.30">
    <property type="match status" value="1"/>
</dbReference>
<feature type="domain" description="Pyridine nucleotide-disulphide oxidoreductase dimerisation" evidence="13">
    <location>
        <begin position="345"/>
        <end position="449"/>
    </location>
</feature>
<keyword evidence="7 11" id="KW-0676">Redox-active center</keyword>
<feature type="binding site" evidence="9">
    <location>
        <position position="310"/>
    </location>
    <ligand>
        <name>FAD</name>
        <dbReference type="ChEBI" id="CHEBI:57692"/>
    </ligand>
</feature>
<keyword evidence="4 11" id="KW-0560">Oxidoreductase</keyword>
<evidence type="ECO:0000256" key="11">
    <source>
        <dbReference type="RuleBase" id="RU003691"/>
    </source>
</evidence>
<evidence type="ECO:0000256" key="12">
    <source>
        <dbReference type="SAM" id="MobiDB-lite"/>
    </source>
</evidence>
<dbReference type="PANTHER" id="PTHR22912">
    <property type="entry name" value="DISULFIDE OXIDOREDUCTASE"/>
    <property type="match status" value="1"/>
</dbReference>
<evidence type="ECO:0000259" key="13">
    <source>
        <dbReference type="Pfam" id="PF02852"/>
    </source>
</evidence>
<reference evidence="15 16" key="1">
    <citation type="submission" date="2018-02" db="EMBL/GenBank/DDBJ databases">
        <title>Jeotgalibacillus proteolyticum sp. nov. a protease producing bacterium isolated from ocean sediments of Laizhou Bay.</title>
        <authorList>
            <person name="Li Y."/>
        </authorList>
    </citation>
    <scope>NUCLEOTIDE SEQUENCE [LARGE SCALE GENOMIC DNA]</scope>
    <source>
        <strain evidence="15 16">22-7</strain>
    </source>
</reference>
<feature type="compositionally biased region" description="Polar residues" evidence="12">
    <location>
        <begin position="474"/>
        <end position="487"/>
    </location>
</feature>
<dbReference type="SUPFAM" id="SSF51905">
    <property type="entry name" value="FAD/NAD(P)-binding domain"/>
    <property type="match status" value="1"/>
</dbReference>
<keyword evidence="9" id="KW-0547">Nucleotide-binding</keyword>
<dbReference type="Gene3D" id="3.50.50.60">
    <property type="entry name" value="FAD/NAD(P)-binding domain"/>
    <property type="match status" value="2"/>
</dbReference>
<feature type="disulfide bond" description="Redox-active" evidence="10">
    <location>
        <begin position="47"/>
        <end position="52"/>
    </location>
</feature>
<evidence type="ECO:0000256" key="6">
    <source>
        <dbReference type="ARBA" id="ARBA00023157"/>
    </source>
</evidence>
<evidence type="ECO:0000256" key="3">
    <source>
        <dbReference type="ARBA" id="ARBA00022827"/>
    </source>
</evidence>
<feature type="domain" description="FAD/NAD(P)-binding" evidence="14">
    <location>
        <begin position="11"/>
        <end position="325"/>
    </location>
</feature>
<sequence length="487" mass="53017">MVVGEIIEEREVIIIGGGPGGYNAAIRAAQLGKQVTLIEKKGLGGVCLNEGCIPSKFFAEAAKKRMEIDHFKQFGIKIDQVSFDLTVLHKELNETISALQKGIKKLLLDNGVEIVQGTAFFMTENRIGVENGHTFSVYRFQRAVIAAGCKKNRKTKVDHKRIFDFESIYSIQEIPSSLLVAGSSYLALEAASTFQQLGSDVTLIIEGTDLGLDGSIEKELKRLLKKRKIKLITNARIKEIHTAQSAVIYYTKSGEDKSIEVSHLVYGPALIPATAELGVERIGMKLDQNGFINIDQTGKTSVKDIYAIGDITCGIKNASKAIKQGKVAAEMISGIASEYDESNLPSIIHTIPPISSVGLTEEQARQTFERVKSSTFPLSGLGVSAMSSQKEGIIKLVIDADQELIVGVHMIGQGAVELSSAAVLALEMIARTEDLTFMHYPHPSINEGLLEGFEALAGKAIHLAANKQQHNKTESPSQLQQHEQYNL</sequence>
<dbReference type="GO" id="GO:0006103">
    <property type="term" value="P:2-oxoglutarate metabolic process"/>
    <property type="evidence" value="ECO:0007669"/>
    <property type="project" value="TreeGrafter"/>
</dbReference>
<evidence type="ECO:0000259" key="14">
    <source>
        <dbReference type="Pfam" id="PF07992"/>
    </source>
</evidence>
<evidence type="ECO:0000313" key="15">
    <source>
        <dbReference type="EMBL" id="PPA72273.1"/>
    </source>
</evidence>
<proteinExistence type="inferred from homology"/>
<evidence type="ECO:0000256" key="7">
    <source>
        <dbReference type="ARBA" id="ARBA00023284"/>
    </source>
</evidence>
<evidence type="ECO:0000256" key="1">
    <source>
        <dbReference type="ARBA" id="ARBA00007532"/>
    </source>
</evidence>
<feature type="binding site" evidence="9">
    <location>
        <position position="56"/>
    </location>
    <ligand>
        <name>FAD</name>
        <dbReference type="ChEBI" id="CHEBI:57692"/>
    </ligand>
</feature>
<accession>A0A2S5GHE1</accession>
<dbReference type="PRINTS" id="PR00368">
    <property type="entry name" value="FADPNR"/>
</dbReference>
<protein>
    <submittedName>
        <fullName evidence="15">Dihydrolipoamide dehydrogenase</fullName>
    </submittedName>
</protein>
<dbReference type="PIRSF" id="PIRSF000350">
    <property type="entry name" value="Mercury_reductase_MerA"/>
    <property type="match status" value="1"/>
</dbReference>
<comment type="cofactor">
    <cofactor evidence="9">
        <name>FAD</name>
        <dbReference type="ChEBI" id="CHEBI:57692"/>
    </cofactor>
    <text evidence="9">Binds 1 FAD per subunit.</text>
</comment>
<dbReference type="InterPro" id="IPR036188">
    <property type="entry name" value="FAD/NAD-bd_sf"/>
</dbReference>
<feature type="binding site" evidence="9">
    <location>
        <begin position="182"/>
        <end position="189"/>
    </location>
    <ligand>
        <name>NAD(+)</name>
        <dbReference type="ChEBI" id="CHEBI:57540"/>
    </ligand>
</feature>
<dbReference type="Proteomes" id="UP000239047">
    <property type="component" value="Unassembled WGS sequence"/>
</dbReference>
<organism evidence="15 16">
    <name type="scientific">Jeotgalibacillus proteolyticus</name>
    <dbReference type="NCBI Taxonomy" id="2082395"/>
    <lineage>
        <taxon>Bacteria</taxon>
        <taxon>Bacillati</taxon>
        <taxon>Bacillota</taxon>
        <taxon>Bacilli</taxon>
        <taxon>Bacillales</taxon>
        <taxon>Caryophanaceae</taxon>
        <taxon>Jeotgalibacillus</taxon>
    </lineage>
</organism>